<keyword evidence="1" id="KW-0472">Membrane</keyword>
<reference evidence="2" key="1">
    <citation type="submission" date="2020-05" db="EMBL/GenBank/DDBJ databases">
        <authorList>
            <person name="Chiriac C."/>
            <person name="Salcher M."/>
            <person name="Ghai R."/>
            <person name="Kavagutti S V."/>
        </authorList>
    </citation>
    <scope>NUCLEOTIDE SEQUENCE</scope>
</reference>
<organism evidence="2">
    <name type="scientific">uncultured Caudovirales phage</name>
    <dbReference type="NCBI Taxonomy" id="2100421"/>
    <lineage>
        <taxon>Viruses</taxon>
        <taxon>Duplodnaviria</taxon>
        <taxon>Heunggongvirae</taxon>
        <taxon>Uroviricota</taxon>
        <taxon>Caudoviricetes</taxon>
        <taxon>Peduoviridae</taxon>
        <taxon>Maltschvirus</taxon>
        <taxon>Maltschvirus maltsch</taxon>
    </lineage>
</organism>
<keyword evidence="1" id="KW-1133">Transmembrane helix</keyword>
<evidence type="ECO:0000313" key="2">
    <source>
        <dbReference type="EMBL" id="CAB5218470.1"/>
    </source>
</evidence>
<feature type="transmembrane region" description="Helical" evidence="1">
    <location>
        <begin position="6"/>
        <end position="26"/>
    </location>
</feature>
<gene>
    <name evidence="2" type="ORF">UFOVP213_20</name>
</gene>
<accession>A0A6J7WKX4</accession>
<proteinExistence type="predicted"/>
<sequence>MESIAIFLAGQAIVIITGLVSIYVKVSLKLKELEVRVNMVEKQEDVIAKKLDNIQNGLNKLFVALEKKQDRE</sequence>
<name>A0A6J7WKX4_9CAUD</name>
<keyword evidence="1" id="KW-0812">Transmembrane</keyword>
<dbReference type="EMBL" id="LR798258">
    <property type="protein sequence ID" value="CAB5218470.1"/>
    <property type="molecule type" value="Genomic_DNA"/>
</dbReference>
<evidence type="ECO:0000256" key="1">
    <source>
        <dbReference type="SAM" id="Phobius"/>
    </source>
</evidence>
<protein>
    <submittedName>
        <fullName evidence="2">Uncharacterized protein</fullName>
    </submittedName>
</protein>